<accession>A0A0H3HML1</accession>
<reference evidence="1 2" key="1">
    <citation type="journal article" date="2012" name="PLoS ONE">
        <title>Evolution of Burkholderia pseudomallei in recurrent melioidosis.</title>
        <authorList>
            <person name="Hayden H.S."/>
            <person name="Lim R."/>
            <person name="Brittnacher M.J."/>
            <person name="Sims E.H."/>
            <person name="Ramage E.R."/>
            <person name="Fong C."/>
            <person name="Wu Z."/>
            <person name="Crist E."/>
            <person name="Chang J."/>
            <person name="Zhou Y."/>
            <person name="Radey M."/>
            <person name="Rohmer L."/>
            <person name="Haugen E."/>
            <person name="Gillett W."/>
            <person name="Wuthiekanun V."/>
            <person name="Peacock S.J."/>
            <person name="Kaul R."/>
            <person name="Miller S.I."/>
            <person name="Manoil C."/>
            <person name="Jacobs M.A."/>
        </authorList>
    </citation>
    <scope>NUCLEOTIDE SEQUENCE [LARGE SCALE GENOMIC DNA]</scope>
    <source>
        <strain evidence="1 2">1026b</strain>
    </source>
</reference>
<evidence type="ECO:0000313" key="2">
    <source>
        <dbReference type="Proteomes" id="UP000010087"/>
    </source>
</evidence>
<dbReference type="Proteomes" id="UP000010087">
    <property type="component" value="Chromosome 1"/>
</dbReference>
<dbReference type="AlphaFoldDB" id="A0A0H3HML1"/>
<dbReference type="EMBL" id="CP002833">
    <property type="protein sequence ID" value="AFI67166.1"/>
    <property type="molecule type" value="Genomic_DNA"/>
</dbReference>
<dbReference type="KEGG" id="bpz:BP1026B_I2571"/>
<organism evidence="1 2">
    <name type="scientific">Burkholderia pseudomallei (strain 1026b)</name>
    <dbReference type="NCBI Taxonomy" id="884204"/>
    <lineage>
        <taxon>Bacteria</taxon>
        <taxon>Pseudomonadati</taxon>
        <taxon>Pseudomonadota</taxon>
        <taxon>Betaproteobacteria</taxon>
        <taxon>Burkholderiales</taxon>
        <taxon>Burkholderiaceae</taxon>
        <taxon>Burkholderia</taxon>
        <taxon>pseudomallei group</taxon>
    </lineage>
</organism>
<proteinExistence type="predicted"/>
<gene>
    <name evidence="1" type="ordered locus">BP1026B_I2571</name>
</gene>
<protein>
    <submittedName>
        <fullName evidence="1">Uncharacterized protein</fullName>
    </submittedName>
</protein>
<evidence type="ECO:0000313" key="1">
    <source>
        <dbReference type="EMBL" id="AFI67166.1"/>
    </source>
</evidence>
<sequence>MFFERRLYDMGNSVIDWLTVGLLGALHRRDPAQVGKNAVSVRECPIYYSSPIRLMCISIDRSTTIRSLI</sequence>
<name>A0A0H3HML1_BURP2</name>